<evidence type="ECO:0000313" key="3">
    <source>
        <dbReference type="EMBL" id="GGT64990.1"/>
    </source>
</evidence>
<dbReference type="AlphaFoldDB" id="A0A918LXK6"/>
<name>A0A918LXK6_9ACTN</name>
<dbReference type="Proteomes" id="UP000619486">
    <property type="component" value="Unassembled WGS sequence"/>
</dbReference>
<feature type="region of interest" description="Disordered" evidence="1">
    <location>
        <begin position="198"/>
        <end position="246"/>
    </location>
</feature>
<proteinExistence type="predicted"/>
<evidence type="ECO:0000259" key="2">
    <source>
        <dbReference type="Pfam" id="PF13676"/>
    </source>
</evidence>
<feature type="domain" description="TIR" evidence="2">
    <location>
        <begin position="4"/>
        <end position="128"/>
    </location>
</feature>
<protein>
    <recommendedName>
        <fullName evidence="2">TIR domain-containing protein</fullName>
    </recommendedName>
</protein>
<dbReference type="Gene3D" id="3.40.50.10140">
    <property type="entry name" value="Toll/interleukin-1 receptor homology (TIR) domain"/>
    <property type="match status" value="1"/>
</dbReference>
<reference evidence="3" key="2">
    <citation type="submission" date="2020-09" db="EMBL/GenBank/DDBJ databases">
        <authorList>
            <person name="Sun Q."/>
            <person name="Ohkuma M."/>
        </authorList>
    </citation>
    <scope>NUCLEOTIDE SEQUENCE</scope>
    <source>
        <strain evidence="3">JCM 3172</strain>
    </source>
</reference>
<organism evidence="3 4">
    <name type="scientific">Streptomyces purpureus</name>
    <dbReference type="NCBI Taxonomy" id="1951"/>
    <lineage>
        <taxon>Bacteria</taxon>
        <taxon>Bacillati</taxon>
        <taxon>Actinomycetota</taxon>
        <taxon>Actinomycetes</taxon>
        <taxon>Kitasatosporales</taxon>
        <taxon>Streptomycetaceae</taxon>
        <taxon>Streptomyces</taxon>
    </lineage>
</organism>
<dbReference type="InterPro" id="IPR035897">
    <property type="entry name" value="Toll_tir_struct_dom_sf"/>
</dbReference>
<accession>A0A918LXK6</accession>
<dbReference type="SUPFAM" id="SSF52200">
    <property type="entry name" value="Toll/Interleukin receptor TIR domain"/>
    <property type="match status" value="1"/>
</dbReference>
<feature type="region of interest" description="Disordered" evidence="1">
    <location>
        <begin position="155"/>
        <end position="182"/>
    </location>
</feature>
<gene>
    <name evidence="3" type="ORF">GCM10014713_67480</name>
</gene>
<reference evidence="3" key="1">
    <citation type="journal article" date="2014" name="Int. J. Syst. Evol. Microbiol.">
        <title>Complete genome sequence of Corynebacterium casei LMG S-19264T (=DSM 44701T), isolated from a smear-ripened cheese.</title>
        <authorList>
            <consortium name="US DOE Joint Genome Institute (JGI-PGF)"/>
            <person name="Walter F."/>
            <person name="Albersmeier A."/>
            <person name="Kalinowski J."/>
            <person name="Ruckert C."/>
        </authorList>
    </citation>
    <scope>NUCLEOTIDE SEQUENCE</scope>
    <source>
        <strain evidence="3">JCM 3172</strain>
    </source>
</reference>
<sequence>MPEIFINYRTGDGNETAALLDHALSERFGERSVFFAGRSIKPGQQFPPTLLGNVRRCSVLVAVIGLNWNPAGRLHDEEDWVRKEILEAFTCGIPVVPVLNGRKVERLRQDDLPAELARLADLQSLRFDTQSHAVDVTRIGDELAELVPWLKETAADQRPEPARPGVGVHNSVGGDVHGTGVQARDITGDIGTVIKNNSGPIHAGSGDQHHHAPNITGDGAAYVAGDNHGGIRHHFGGSRRNEAGDR</sequence>
<evidence type="ECO:0000313" key="4">
    <source>
        <dbReference type="Proteomes" id="UP000619486"/>
    </source>
</evidence>
<evidence type="ECO:0000256" key="1">
    <source>
        <dbReference type="SAM" id="MobiDB-lite"/>
    </source>
</evidence>
<dbReference type="EMBL" id="BMQQ01000050">
    <property type="protein sequence ID" value="GGT64990.1"/>
    <property type="molecule type" value="Genomic_DNA"/>
</dbReference>
<dbReference type="InterPro" id="IPR000157">
    <property type="entry name" value="TIR_dom"/>
</dbReference>
<comment type="caution">
    <text evidence="3">The sequence shown here is derived from an EMBL/GenBank/DDBJ whole genome shotgun (WGS) entry which is preliminary data.</text>
</comment>
<dbReference type="Pfam" id="PF13676">
    <property type="entry name" value="TIR_2"/>
    <property type="match status" value="1"/>
</dbReference>
<dbReference type="RefSeq" id="WP_019884807.1">
    <property type="nucleotide sequence ID" value="NZ_BMQQ01000050.1"/>
</dbReference>
<dbReference type="GO" id="GO:0007165">
    <property type="term" value="P:signal transduction"/>
    <property type="evidence" value="ECO:0007669"/>
    <property type="project" value="InterPro"/>
</dbReference>
<keyword evidence="4" id="KW-1185">Reference proteome</keyword>